<evidence type="ECO:0000313" key="10">
    <source>
        <dbReference type="Proteomes" id="UP000008076"/>
    </source>
</evidence>
<dbReference type="GO" id="GO:0005789">
    <property type="term" value="C:endoplasmic reticulum membrane"/>
    <property type="evidence" value="ECO:0007669"/>
    <property type="project" value="UniProtKB-SubCell"/>
</dbReference>
<dbReference type="GeneID" id="5884286"/>
<dbReference type="Proteomes" id="UP000008076">
    <property type="component" value="Unassembled WGS sequence"/>
</dbReference>
<evidence type="ECO:0000256" key="3">
    <source>
        <dbReference type="ARBA" id="ARBA00022692"/>
    </source>
</evidence>
<dbReference type="EMBL" id="DS549939">
    <property type="protein sequence ID" value="EDR24483.1"/>
    <property type="molecule type" value="Genomic_DNA"/>
</dbReference>
<dbReference type="GO" id="GO:0006624">
    <property type="term" value="P:vacuolar protein processing"/>
    <property type="evidence" value="ECO:0007669"/>
    <property type="project" value="TreeGrafter"/>
</dbReference>
<gene>
    <name evidence="9" type="ORF">EDI_104000</name>
</gene>
<dbReference type="PANTHER" id="PTHR13505:SF7">
    <property type="entry name" value="TRANSMEMBRANE PROTEIN 208"/>
    <property type="match status" value="1"/>
</dbReference>
<dbReference type="eggNOG" id="KOG3269">
    <property type="taxonomic scope" value="Eukaryota"/>
</dbReference>
<evidence type="ECO:0000256" key="7">
    <source>
        <dbReference type="SAM" id="MobiDB-lite"/>
    </source>
</evidence>
<dbReference type="InterPro" id="IPR008506">
    <property type="entry name" value="SND2/TMEM208"/>
</dbReference>
<dbReference type="OMA" id="PIRAGWM"/>
<keyword evidence="3 8" id="KW-0812">Transmembrane</keyword>
<dbReference type="PANTHER" id="PTHR13505">
    <property type="entry name" value="TRANSMEMBRANE PROTEIN 208"/>
    <property type="match status" value="1"/>
</dbReference>
<evidence type="ECO:0000256" key="5">
    <source>
        <dbReference type="ARBA" id="ARBA00022989"/>
    </source>
</evidence>
<feature type="transmembrane region" description="Helical" evidence="8">
    <location>
        <begin position="44"/>
        <end position="64"/>
    </location>
</feature>
<keyword evidence="4" id="KW-0256">Endoplasmic reticulum</keyword>
<keyword evidence="5 8" id="KW-1133">Transmembrane helix</keyword>
<feature type="compositionally biased region" description="Basic residues" evidence="7">
    <location>
        <begin position="149"/>
        <end position="159"/>
    </location>
</feature>
<dbReference type="KEGG" id="edi:EDI_104000"/>
<dbReference type="RefSeq" id="XP_001739160.1">
    <property type="nucleotide sequence ID" value="XM_001739108.1"/>
</dbReference>
<dbReference type="VEuPathDB" id="AmoebaDB:EDI_104000"/>
<dbReference type="Pfam" id="PF05620">
    <property type="entry name" value="TMEM208_SND2"/>
    <property type="match status" value="1"/>
</dbReference>
<sequence length="159" mass="18353">MANQSQKKTVVRNKQKLLISFAFVFLSIFFFVFYRFLKGTLTGTAYFVFVINALFQCIPLIYTFSISRPLYENGELIDCGSDLSAEGLMDYVHDILYFSSIIQFLSSFSFFAMYLYILVIGYTIYLVVQMSNAMPNLNAAQGNSQEKGKKQKIKFKTRY</sequence>
<evidence type="ECO:0000256" key="1">
    <source>
        <dbReference type="ARBA" id="ARBA00004477"/>
    </source>
</evidence>
<feature type="region of interest" description="Disordered" evidence="7">
    <location>
        <begin position="140"/>
        <end position="159"/>
    </location>
</feature>
<dbReference type="AlphaFoldDB" id="B0ELX8"/>
<dbReference type="GO" id="GO:0005773">
    <property type="term" value="C:vacuole"/>
    <property type="evidence" value="ECO:0007669"/>
    <property type="project" value="GOC"/>
</dbReference>
<reference evidence="10" key="1">
    <citation type="submission" date="2007-12" db="EMBL/GenBank/DDBJ databases">
        <title>Annotation of Entamoeba dispar SAW760.</title>
        <authorList>
            <person name="Lorenzi H."/>
            <person name="Inman J."/>
            <person name="Schobel S."/>
            <person name="Amedeo P."/>
            <person name="Caler E."/>
        </authorList>
    </citation>
    <scope>NUCLEOTIDE SEQUENCE [LARGE SCALE GENOMIC DNA]</scope>
    <source>
        <strain evidence="10">ATCC PRA-260 / SAW760</strain>
    </source>
</reference>
<comment type="similarity">
    <text evidence="2">Belongs to the TMEM208 family.</text>
</comment>
<feature type="transmembrane region" description="Helical" evidence="8">
    <location>
        <begin position="17"/>
        <end position="37"/>
    </location>
</feature>
<comment type="subcellular location">
    <subcellularLocation>
        <location evidence="1">Endoplasmic reticulum membrane</location>
        <topology evidence="1">Multi-pass membrane protein</topology>
    </subcellularLocation>
</comment>
<dbReference type="OrthoDB" id="276296at2759"/>
<evidence type="ECO:0000256" key="2">
    <source>
        <dbReference type="ARBA" id="ARBA00009950"/>
    </source>
</evidence>
<evidence type="ECO:0000256" key="4">
    <source>
        <dbReference type="ARBA" id="ARBA00022824"/>
    </source>
</evidence>
<proteinExistence type="inferred from homology"/>
<evidence type="ECO:0000313" key="9">
    <source>
        <dbReference type="EMBL" id="EDR24483.1"/>
    </source>
</evidence>
<accession>B0ELX8</accession>
<evidence type="ECO:0000256" key="6">
    <source>
        <dbReference type="ARBA" id="ARBA00023136"/>
    </source>
</evidence>
<name>B0ELX8_ENTDS</name>
<organism evidence="10">
    <name type="scientific">Entamoeba dispar (strain ATCC PRA-260 / SAW760)</name>
    <dbReference type="NCBI Taxonomy" id="370354"/>
    <lineage>
        <taxon>Eukaryota</taxon>
        <taxon>Amoebozoa</taxon>
        <taxon>Evosea</taxon>
        <taxon>Archamoebae</taxon>
        <taxon>Mastigamoebida</taxon>
        <taxon>Entamoebidae</taxon>
        <taxon>Entamoeba</taxon>
    </lineage>
</organism>
<keyword evidence="6 8" id="KW-0472">Membrane</keyword>
<protein>
    <recommendedName>
        <fullName evidence="11">Transmembrane protein 208</fullName>
    </recommendedName>
</protein>
<evidence type="ECO:0008006" key="11">
    <source>
        <dbReference type="Google" id="ProtNLM"/>
    </source>
</evidence>
<evidence type="ECO:0000256" key="8">
    <source>
        <dbReference type="SAM" id="Phobius"/>
    </source>
</evidence>
<feature type="transmembrane region" description="Helical" evidence="8">
    <location>
        <begin position="95"/>
        <end position="128"/>
    </location>
</feature>
<keyword evidence="10" id="KW-1185">Reference proteome</keyword>